<sequence>MRFARCVSARIRPGGCDRIGRDGEIGGVGRIGHGIQAFLWSNEGIERLRQKVGSPVSTSR</sequence>
<reference evidence="1" key="1">
    <citation type="submission" date="2020-02" db="EMBL/GenBank/DDBJ databases">
        <authorList>
            <person name="Meier V. D."/>
        </authorList>
    </citation>
    <scope>NUCLEOTIDE SEQUENCE</scope>
    <source>
        <strain evidence="1">AVDCRST_MAG87</strain>
    </source>
</reference>
<protein>
    <submittedName>
        <fullName evidence="1">Uncharacterized protein</fullName>
    </submittedName>
</protein>
<proteinExistence type="predicted"/>
<organism evidence="1">
    <name type="scientific">uncultured Thermomicrobiales bacterium</name>
    <dbReference type="NCBI Taxonomy" id="1645740"/>
    <lineage>
        <taxon>Bacteria</taxon>
        <taxon>Pseudomonadati</taxon>
        <taxon>Thermomicrobiota</taxon>
        <taxon>Thermomicrobia</taxon>
        <taxon>Thermomicrobiales</taxon>
        <taxon>environmental samples</taxon>
    </lineage>
</organism>
<dbReference type="EMBL" id="CADCWJ010000134">
    <property type="protein sequence ID" value="CAA9546699.1"/>
    <property type="molecule type" value="Genomic_DNA"/>
</dbReference>
<gene>
    <name evidence="1" type="ORF">AVDCRST_MAG87-531</name>
</gene>
<accession>A0A6J4UD41</accession>
<dbReference type="AlphaFoldDB" id="A0A6J4UD41"/>
<evidence type="ECO:0000313" key="1">
    <source>
        <dbReference type="EMBL" id="CAA9546699.1"/>
    </source>
</evidence>
<name>A0A6J4UD41_9BACT</name>